<keyword evidence="2 3" id="KW-0378">Hydrolase</keyword>
<dbReference type="HAMAP" id="MF_00518">
    <property type="entry name" value="Deacylase_Dtd"/>
    <property type="match status" value="1"/>
</dbReference>
<name>A0A136KE09_9BACT</name>
<dbReference type="GO" id="GO:0106026">
    <property type="term" value="F:Gly-tRNA(Ala) deacylase activity"/>
    <property type="evidence" value="ECO:0007669"/>
    <property type="project" value="UniProtKB-UniRule"/>
</dbReference>
<comment type="caution">
    <text evidence="3">The sequence shown here is derived from an EMBL/GenBank/DDBJ whole genome shotgun (WGS) entry which is preliminary data.</text>
</comment>
<comment type="subcellular location">
    <subcellularLocation>
        <location evidence="2">Cytoplasm</location>
    </subcellularLocation>
</comment>
<keyword evidence="2" id="KW-0694">RNA-binding</keyword>
<dbReference type="GO" id="GO:0005737">
    <property type="term" value="C:cytoplasm"/>
    <property type="evidence" value="ECO:0007669"/>
    <property type="project" value="UniProtKB-SubCell"/>
</dbReference>
<dbReference type="Pfam" id="PF02580">
    <property type="entry name" value="Tyr_Deacylase"/>
    <property type="match status" value="1"/>
</dbReference>
<comment type="catalytic activity">
    <reaction evidence="2">
        <text>a D-aminoacyl-tRNA + H2O = a tRNA + a D-alpha-amino acid + H(+)</text>
        <dbReference type="Rhea" id="RHEA:13953"/>
        <dbReference type="Rhea" id="RHEA-COMP:10123"/>
        <dbReference type="Rhea" id="RHEA-COMP:10124"/>
        <dbReference type="ChEBI" id="CHEBI:15377"/>
        <dbReference type="ChEBI" id="CHEBI:15378"/>
        <dbReference type="ChEBI" id="CHEBI:59871"/>
        <dbReference type="ChEBI" id="CHEBI:78442"/>
        <dbReference type="ChEBI" id="CHEBI:79333"/>
        <dbReference type="EC" id="3.1.1.96"/>
    </reaction>
</comment>
<dbReference type="GO" id="GO:0000049">
    <property type="term" value="F:tRNA binding"/>
    <property type="evidence" value="ECO:0007669"/>
    <property type="project" value="UniProtKB-UniRule"/>
</dbReference>
<evidence type="ECO:0000256" key="1">
    <source>
        <dbReference type="ARBA" id="ARBA00009673"/>
    </source>
</evidence>
<dbReference type="AlphaFoldDB" id="A0A136KE09"/>
<dbReference type="GO" id="GO:0051500">
    <property type="term" value="F:D-tyrosyl-tRNA(Tyr) deacylase activity"/>
    <property type="evidence" value="ECO:0007669"/>
    <property type="project" value="TreeGrafter"/>
</dbReference>
<dbReference type="InterPro" id="IPR023509">
    <property type="entry name" value="DTD-like_sf"/>
</dbReference>
<keyword evidence="2" id="KW-0963">Cytoplasm</keyword>
<dbReference type="EC" id="3.1.1.96" evidence="2"/>
<feature type="short sequence motif" description="Gly-cisPro motif, important for rejection of L-amino acids" evidence="2">
    <location>
        <begin position="137"/>
        <end position="138"/>
    </location>
</feature>
<dbReference type="PANTHER" id="PTHR10472:SF5">
    <property type="entry name" value="D-AMINOACYL-TRNA DEACYLASE 1"/>
    <property type="match status" value="1"/>
</dbReference>
<comment type="catalytic activity">
    <reaction evidence="2">
        <text>glycyl-tRNA(Ala) + H2O = tRNA(Ala) + glycine + H(+)</text>
        <dbReference type="Rhea" id="RHEA:53744"/>
        <dbReference type="Rhea" id="RHEA-COMP:9657"/>
        <dbReference type="Rhea" id="RHEA-COMP:13640"/>
        <dbReference type="ChEBI" id="CHEBI:15377"/>
        <dbReference type="ChEBI" id="CHEBI:15378"/>
        <dbReference type="ChEBI" id="CHEBI:57305"/>
        <dbReference type="ChEBI" id="CHEBI:78442"/>
        <dbReference type="ChEBI" id="CHEBI:78522"/>
    </reaction>
</comment>
<gene>
    <name evidence="2 3" type="primary">dtd</name>
    <name evidence="3" type="ORF">UZ20_WS6002001156</name>
</gene>
<dbReference type="PATRIC" id="fig|1617427.3.peg.1203"/>
<keyword evidence="2" id="KW-0820">tRNA-binding</keyword>
<evidence type="ECO:0000313" key="4">
    <source>
        <dbReference type="Proteomes" id="UP000070449"/>
    </source>
</evidence>
<comment type="similarity">
    <text evidence="1 2">Belongs to the DTD family.</text>
</comment>
<dbReference type="NCBIfam" id="TIGR00256">
    <property type="entry name" value="D-aminoacyl-tRNA deacylase"/>
    <property type="match status" value="1"/>
</dbReference>
<dbReference type="GO" id="GO:0043908">
    <property type="term" value="F:Ser(Gly)-tRNA(Ala) hydrolase activity"/>
    <property type="evidence" value="ECO:0007669"/>
    <property type="project" value="UniProtKB-UniRule"/>
</dbReference>
<proteinExistence type="inferred from homology"/>
<dbReference type="PANTHER" id="PTHR10472">
    <property type="entry name" value="D-TYROSYL-TRNA TYR DEACYLASE"/>
    <property type="match status" value="1"/>
</dbReference>
<dbReference type="EC" id="3.1.1.-" evidence="2"/>
<comment type="domain">
    <text evidence="2">A Gly-cisPro motif from one monomer fits into the active site of the other monomer to allow specific chiral rejection of L-amino acids.</text>
</comment>
<dbReference type="InterPro" id="IPR003732">
    <property type="entry name" value="Daa-tRNA_deacyls_DTD"/>
</dbReference>
<organism evidence="3 4">
    <name type="scientific">candidate division WS6 bacterium OLB21</name>
    <dbReference type="NCBI Taxonomy" id="1617427"/>
    <lineage>
        <taxon>Bacteria</taxon>
        <taxon>Candidatus Dojkabacteria</taxon>
    </lineage>
</organism>
<dbReference type="Proteomes" id="UP000070449">
    <property type="component" value="Unassembled WGS sequence"/>
</dbReference>
<sequence>MKFLIQRVLEASVEVNGEKIAEINQGLLVYVGIERTDTIDDAKFLLDRVQKLKLFSDKNNKFAYTLTDIKGSLLIVPQFTLNGDIRKGSKPDFFKAMNPDSAEILFTQIKDLLLESEYSASFGIFRSYMHVKSLNDGPVTFILDSRS</sequence>
<accession>A0A136KE09</accession>
<dbReference type="GO" id="GO:0019478">
    <property type="term" value="P:D-amino acid catabolic process"/>
    <property type="evidence" value="ECO:0007669"/>
    <property type="project" value="UniProtKB-UniRule"/>
</dbReference>
<dbReference type="SUPFAM" id="SSF69500">
    <property type="entry name" value="DTD-like"/>
    <property type="match status" value="1"/>
</dbReference>
<reference evidence="3 4" key="1">
    <citation type="submission" date="2015-02" db="EMBL/GenBank/DDBJ databases">
        <title>Improved understanding of the partial-nitritation anammox process through 23 genomes representing the majority of the microbial community.</title>
        <authorList>
            <person name="Speth D.R."/>
            <person name="In T Zandt M."/>
            <person name="Guerrero Cruz S."/>
            <person name="Jetten M.S."/>
            <person name="Dutilh B.E."/>
        </authorList>
    </citation>
    <scope>NUCLEOTIDE SEQUENCE [LARGE SCALE GENOMIC DNA]</scope>
    <source>
        <strain evidence="3">OLB21</strain>
    </source>
</reference>
<evidence type="ECO:0000256" key="2">
    <source>
        <dbReference type="HAMAP-Rule" id="MF_00518"/>
    </source>
</evidence>
<dbReference type="FunFam" id="3.50.80.10:FF:000001">
    <property type="entry name" value="D-aminoacyl-tRNA deacylase"/>
    <property type="match status" value="1"/>
</dbReference>
<dbReference type="Gene3D" id="3.50.80.10">
    <property type="entry name" value="D-tyrosyl-tRNA(Tyr) deacylase"/>
    <property type="match status" value="1"/>
</dbReference>
<dbReference type="STRING" id="1617427.UZ20_WS6002001156"/>
<comment type="subunit">
    <text evidence="2">Homodimer.</text>
</comment>
<protein>
    <recommendedName>
        <fullName evidence="2">D-aminoacyl-tRNA deacylase</fullName>
        <shortName evidence="2">DTD</shortName>
        <ecNumber evidence="2">3.1.1.96</ecNumber>
    </recommendedName>
    <alternativeName>
        <fullName evidence="2">Gly-tRNA(Ala) deacylase</fullName>
        <ecNumber evidence="2">3.1.1.-</ecNumber>
    </alternativeName>
</protein>
<evidence type="ECO:0000313" key="3">
    <source>
        <dbReference type="EMBL" id="KXK07647.1"/>
    </source>
</evidence>
<comment type="function">
    <text evidence="2">An aminoacyl-tRNA editing enzyme that deacylates mischarged D-aminoacyl-tRNAs. Also deacylates mischarged glycyl-tRNA(Ala), protecting cells against glycine mischarging by AlaRS. Acts via tRNA-based rather than protein-based catalysis; rejects L-amino acids rather than detecting D-amino acids in the active site. By recycling D-aminoacyl-tRNA to D-amino acids and free tRNA molecules, this enzyme counteracts the toxicity associated with the formation of D-aminoacyl-tRNA entities in vivo and helps enforce protein L-homochirality.</text>
</comment>
<dbReference type="EMBL" id="JYPD01000032">
    <property type="protein sequence ID" value="KXK07647.1"/>
    <property type="molecule type" value="Genomic_DNA"/>
</dbReference>